<dbReference type="Proteomes" id="UP000295578">
    <property type="component" value="Unassembled WGS sequence"/>
</dbReference>
<accession>A0A4R5C2B1</accession>
<evidence type="ECO:0000313" key="3">
    <source>
        <dbReference type="Proteomes" id="UP000295578"/>
    </source>
</evidence>
<evidence type="ECO:0000259" key="1">
    <source>
        <dbReference type="Pfam" id="PF01636"/>
    </source>
</evidence>
<keyword evidence="3" id="KW-1185">Reference proteome</keyword>
<dbReference type="SUPFAM" id="SSF56112">
    <property type="entry name" value="Protein kinase-like (PK-like)"/>
    <property type="match status" value="1"/>
</dbReference>
<dbReference type="EMBL" id="SMKY01000003">
    <property type="protein sequence ID" value="TDD92173.1"/>
    <property type="molecule type" value="Genomic_DNA"/>
</dbReference>
<dbReference type="InterPro" id="IPR011009">
    <property type="entry name" value="Kinase-like_dom_sf"/>
</dbReference>
<name>A0A4R5C2B1_9ACTN</name>
<reference evidence="2 3" key="1">
    <citation type="submission" date="2019-03" db="EMBL/GenBank/DDBJ databases">
        <title>Draft genome sequences of novel Actinobacteria.</title>
        <authorList>
            <person name="Sahin N."/>
            <person name="Ay H."/>
            <person name="Saygin H."/>
        </authorList>
    </citation>
    <scope>NUCLEOTIDE SEQUENCE [LARGE SCALE GENOMIC DNA]</scope>
    <source>
        <strain evidence="2 3">DSM 45941</strain>
    </source>
</reference>
<sequence>MRTLGGDRSAFVVHPPVASRWKGGRDWVTGPVNHWFVRGYTRHDRVPDWLAASLVEDAARKLALVHRASIAIEPGILRLPGHALQLYDWALPDVLGHIDHLVTDMRRRERDPGHIRTVWAGLHRLRAERPGLALGPEGLTHHDLRPENLLVRDGEVVEIIDWDRAHWDVQWYDVALAGLHLASLRPADPRWDLTQVFIDAYGAESGFRLSVDALAWLFRFTAIRNFALTRSPGKWARLLHGVGEQWGDGSVLVDDLVA</sequence>
<dbReference type="Pfam" id="PF01636">
    <property type="entry name" value="APH"/>
    <property type="match status" value="1"/>
</dbReference>
<proteinExistence type="predicted"/>
<gene>
    <name evidence="2" type="ORF">E1293_01280</name>
</gene>
<dbReference type="AlphaFoldDB" id="A0A4R5C2B1"/>
<dbReference type="OrthoDB" id="3837852at2"/>
<dbReference type="Gene3D" id="3.90.1200.10">
    <property type="match status" value="1"/>
</dbReference>
<feature type="domain" description="Aminoglycoside phosphotransferase" evidence="1">
    <location>
        <begin position="52"/>
        <end position="193"/>
    </location>
</feature>
<organism evidence="2 3">
    <name type="scientific">Actinomadura darangshiensis</name>
    <dbReference type="NCBI Taxonomy" id="705336"/>
    <lineage>
        <taxon>Bacteria</taxon>
        <taxon>Bacillati</taxon>
        <taxon>Actinomycetota</taxon>
        <taxon>Actinomycetes</taxon>
        <taxon>Streptosporangiales</taxon>
        <taxon>Thermomonosporaceae</taxon>
        <taxon>Actinomadura</taxon>
    </lineage>
</organism>
<dbReference type="InterPro" id="IPR002575">
    <property type="entry name" value="Aminoglycoside_PTrfase"/>
</dbReference>
<protein>
    <recommendedName>
        <fullName evidence="1">Aminoglycoside phosphotransferase domain-containing protein</fullName>
    </recommendedName>
</protein>
<evidence type="ECO:0000313" key="2">
    <source>
        <dbReference type="EMBL" id="TDD92173.1"/>
    </source>
</evidence>
<dbReference type="RefSeq" id="WP_132192868.1">
    <property type="nucleotide sequence ID" value="NZ_SMKY01000003.1"/>
</dbReference>
<comment type="caution">
    <text evidence="2">The sequence shown here is derived from an EMBL/GenBank/DDBJ whole genome shotgun (WGS) entry which is preliminary data.</text>
</comment>